<organism evidence="1 2">
    <name type="scientific">Rhizophagus irregularis</name>
    <dbReference type="NCBI Taxonomy" id="588596"/>
    <lineage>
        <taxon>Eukaryota</taxon>
        <taxon>Fungi</taxon>
        <taxon>Fungi incertae sedis</taxon>
        <taxon>Mucoromycota</taxon>
        <taxon>Glomeromycotina</taxon>
        <taxon>Glomeromycetes</taxon>
        <taxon>Glomerales</taxon>
        <taxon>Glomeraceae</taxon>
        <taxon>Rhizophagus</taxon>
    </lineage>
</organism>
<dbReference type="VEuPathDB" id="FungiDB:RhiirA1_463896"/>
<accession>A0A2I1EK58</accession>
<dbReference type="EMBL" id="LLXH01000749">
    <property type="protein sequence ID" value="PKC63335.1"/>
    <property type="molecule type" value="Genomic_DNA"/>
</dbReference>
<reference evidence="1 2" key="1">
    <citation type="submission" date="2017-10" db="EMBL/GenBank/DDBJ databases">
        <title>Extensive intraspecific genome diversity in a model arbuscular mycorrhizal fungus.</title>
        <authorList>
            <person name="Chen E.C.H."/>
            <person name="Morin E."/>
            <person name="Baudet D."/>
            <person name="Noel J."/>
            <person name="Ndikumana S."/>
            <person name="Charron P."/>
            <person name="St-Onge C."/>
            <person name="Giorgi J."/>
            <person name="Grigoriev I.V."/>
            <person name="Roux C."/>
            <person name="Martin F.M."/>
            <person name="Corradi N."/>
        </authorList>
    </citation>
    <scope>NUCLEOTIDE SEQUENCE [LARGE SCALE GENOMIC DNA]</scope>
    <source>
        <strain evidence="1 2">A1</strain>
    </source>
</reference>
<name>A0A2I1EK58_9GLOM</name>
<evidence type="ECO:0000313" key="2">
    <source>
        <dbReference type="Proteomes" id="UP000232688"/>
    </source>
</evidence>
<proteinExistence type="predicted"/>
<dbReference type="Proteomes" id="UP000232688">
    <property type="component" value="Unassembled WGS sequence"/>
</dbReference>
<sequence>MQKTEFYYFFTIFLLLQWIYSAIWLIFWLKSTLVDDGRAAPPTNRKNPKAVLANEEAYSANGKLDQEQHIGRW</sequence>
<gene>
    <name evidence="1" type="ORF">RhiirA1_463896</name>
</gene>
<comment type="caution">
    <text evidence="1">The sequence shown here is derived from an EMBL/GenBank/DDBJ whole genome shotgun (WGS) entry which is preliminary data.</text>
</comment>
<evidence type="ECO:0000313" key="1">
    <source>
        <dbReference type="EMBL" id="PKC63335.1"/>
    </source>
</evidence>
<reference evidence="1 2" key="2">
    <citation type="submission" date="2017-10" db="EMBL/GenBank/DDBJ databases">
        <title>Genome analyses suggest a sexual origin of heterokaryosis in a supposedly ancient asexual fungus.</title>
        <authorList>
            <person name="Corradi N."/>
            <person name="Sedzielewska K."/>
            <person name="Noel J."/>
            <person name="Charron P."/>
            <person name="Farinelli L."/>
            <person name="Marton T."/>
            <person name="Kruger M."/>
            <person name="Pelin A."/>
            <person name="Brachmann A."/>
            <person name="Corradi N."/>
        </authorList>
    </citation>
    <scope>NUCLEOTIDE SEQUENCE [LARGE SCALE GENOMIC DNA]</scope>
    <source>
        <strain evidence="1 2">A1</strain>
    </source>
</reference>
<protein>
    <submittedName>
        <fullName evidence="1">Uncharacterized protein</fullName>
    </submittedName>
</protein>
<dbReference type="AlphaFoldDB" id="A0A2I1EK58"/>